<dbReference type="GO" id="GO:0000981">
    <property type="term" value="F:DNA-binding transcription factor activity, RNA polymerase II-specific"/>
    <property type="evidence" value="ECO:0007669"/>
    <property type="project" value="InterPro"/>
</dbReference>
<dbReference type="InterPro" id="IPR036864">
    <property type="entry name" value="Zn2-C6_fun-type_DNA-bd_sf"/>
</dbReference>
<feature type="domain" description="Zn(2)-C6 fungal-type" evidence="7">
    <location>
        <begin position="77"/>
        <end position="107"/>
    </location>
</feature>
<dbReference type="PANTHER" id="PTHR47338">
    <property type="entry name" value="ZN(II)2CYS6 TRANSCRIPTION FACTOR (EUROFUNG)-RELATED"/>
    <property type="match status" value="1"/>
</dbReference>
<dbReference type="EMBL" id="JRHA01000001">
    <property type="protein sequence ID" value="PQK09237.1"/>
    <property type="molecule type" value="Genomic_DNA"/>
</dbReference>
<dbReference type="InterPro" id="IPR001138">
    <property type="entry name" value="Zn2Cys6_DnaBD"/>
</dbReference>
<feature type="region of interest" description="Disordered" evidence="6">
    <location>
        <begin position="1"/>
        <end position="69"/>
    </location>
</feature>
<reference evidence="8 9" key="1">
    <citation type="submission" date="2016-07" db="EMBL/GenBank/DDBJ databases">
        <title>Comparative genomics of the entomopathogenic fungus Beauveria bassiana.</title>
        <authorList>
            <person name="Valero Jimenez C.A."/>
            <person name="Zwaan B.J."/>
            <person name="Van Kan J.A."/>
            <person name="Takken W."/>
            <person name="Debets A.J."/>
            <person name="Schoustra S.E."/>
            <person name="Koenraadt C.J."/>
        </authorList>
    </citation>
    <scope>NUCLEOTIDE SEQUENCE [LARGE SCALE GENOMIC DNA]</scope>
    <source>
        <strain evidence="8 9">ARSEF 8028</strain>
    </source>
</reference>
<dbReference type="GO" id="GO:0008270">
    <property type="term" value="F:zinc ion binding"/>
    <property type="evidence" value="ECO:0007669"/>
    <property type="project" value="InterPro"/>
</dbReference>
<evidence type="ECO:0000256" key="5">
    <source>
        <dbReference type="ARBA" id="ARBA00023242"/>
    </source>
</evidence>
<dbReference type="GO" id="GO:0005634">
    <property type="term" value="C:nucleus"/>
    <property type="evidence" value="ECO:0007669"/>
    <property type="project" value="UniProtKB-SubCell"/>
</dbReference>
<evidence type="ECO:0000313" key="9">
    <source>
        <dbReference type="Proteomes" id="UP000237441"/>
    </source>
</evidence>
<evidence type="ECO:0000313" key="8">
    <source>
        <dbReference type="EMBL" id="PQK09237.1"/>
    </source>
</evidence>
<evidence type="ECO:0000259" key="7">
    <source>
        <dbReference type="PROSITE" id="PS50048"/>
    </source>
</evidence>
<keyword evidence="2" id="KW-0479">Metal-binding</keyword>
<dbReference type="AlphaFoldDB" id="A0A2S7XZA6"/>
<evidence type="ECO:0000256" key="6">
    <source>
        <dbReference type="SAM" id="MobiDB-lite"/>
    </source>
</evidence>
<feature type="region of interest" description="Disordered" evidence="6">
    <location>
        <begin position="162"/>
        <end position="210"/>
    </location>
</feature>
<organism evidence="8 9">
    <name type="scientific">Beauveria bassiana</name>
    <name type="common">White muscardine disease fungus</name>
    <name type="synonym">Tritirachium shiotae</name>
    <dbReference type="NCBI Taxonomy" id="176275"/>
    <lineage>
        <taxon>Eukaryota</taxon>
        <taxon>Fungi</taxon>
        <taxon>Dikarya</taxon>
        <taxon>Ascomycota</taxon>
        <taxon>Pezizomycotina</taxon>
        <taxon>Sordariomycetes</taxon>
        <taxon>Hypocreomycetidae</taxon>
        <taxon>Hypocreales</taxon>
        <taxon>Cordycipitaceae</taxon>
        <taxon>Beauveria</taxon>
    </lineage>
</organism>
<name>A0A2S7XZA6_BEABA</name>
<protein>
    <recommendedName>
        <fullName evidence="7">Zn(2)-C6 fungal-type domain-containing protein</fullName>
    </recommendedName>
</protein>
<dbReference type="CDD" id="cd00067">
    <property type="entry name" value="GAL4"/>
    <property type="match status" value="1"/>
</dbReference>
<dbReference type="OrthoDB" id="10261408at2759"/>
<dbReference type="PROSITE" id="PS50048">
    <property type="entry name" value="ZN2_CY6_FUNGAL_2"/>
    <property type="match status" value="1"/>
</dbReference>
<evidence type="ECO:0000256" key="2">
    <source>
        <dbReference type="ARBA" id="ARBA00022723"/>
    </source>
</evidence>
<dbReference type="Pfam" id="PF00172">
    <property type="entry name" value="Zn_clus"/>
    <property type="match status" value="1"/>
</dbReference>
<keyword evidence="4" id="KW-0804">Transcription</keyword>
<dbReference type="PANTHER" id="PTHR47338:SF5">
    <property type="entry name" value="ZN(II)2CYS6 TRANSCRIPTION FACTOR (EUROFUNG)"/>
    <property type="match status" value="1"/>
</dbReference>
<dbReference type="Proteomes" id="UP000237441">
    <property type="component" value="Unassembled WGS sequence"/>
</dbReference>
<evidence type="ECO:0000256" key="1">
    <source>
        <dbReference type="ARBA" id="ARBA00004123"/>
    </source>
</evidence>
<keyword evidence="3" id="KW-0805">Transcription regulation</keyword>
<dbReference type="Gene3D" id="4.10.240.10">
    <property type="entry name" value="Zn(2)-C6 fungal-type DNA-binding domain"/>
    <property type="match status" value="1"/>
</dbReference>
<comment type="subcellular location">
    <subcellularLocation>
        <location evidence="1">Nucleus</location>
    </subcellularLocation>
</comment>
<evidence type="ECO:0000256" key="3">
    <source>
        <dbReference type="ARBA" id="ARBA00023015"/>
    </source>
</evidence>
<dbReference type="InterPro" id="IPR050815">
    <property type="entry name" value="TF_fung"/>
</dbReference>
<sequence length="265" mass="29195">MQKKKRVSSDIESQSEFRQQKKTPNHPLHFPPPKELLGSPTMGDIEPGRPLQPKAARGQQRAPSYPAMKRRRPTGIACHHCRLKKIRCDGQRPACSSCEAKAVTCTYRDTLLSSKVSRESIPGVVQMLGQLCPAELVRVVSRLKDEGDAEIVLATIRDSLVKQSRQRDSASSDPPSSIAGSSSHDNSEERGGACGPSTPEEAALPDLGGATTPEIDWYWPPCQATTEFALHSGMPDAYGSIPDTFDEYWPLQWSRSWAQATNHIY</sequence>
<dbReference type="SMART" id="SM00066">
    <property type="entry name" value="GAL4"/>
    <property type="match status" value="1"/>
</dbReference>
<evidence type="ECO:0000256" key="4">
    <source>
        <dbReference type="ARBA" id="ARBA00023163"/>
    </source>
</evidence>
<accession>A0A2S7XZA6</accession>
<keyword evidence="5" id="KW-0539">Nucleus</keyword>
<feature type="compositionally biased region" description="Low complexity" evidence="6">
    <location>
        <begin position="171"/>
        <end position="183"/>
    </location>
</feature>
<gene>
    <name evidence="8" type="ORF">BB8028_0001g13080</name>
</gene>
<dbReference type="SUPFAM" id="SSF57701">
    <property type="entry name" value="Zn2/Cys6 DNA-binding domain"/>
    <property type="match status" value="1"/>
</dbReference>
<dbReference type="PROSITE" id="PS00463">
    <property type="entry name" value="ZN2_CY6_FUNGAL_1"/>
    <property type="match status" value="1"/>
</dbReference>
<proteinExistence type="predicted"/>
<comment type="caution">
    <text evidence="8">The sequence shown here is derived from an EMBL/GenBank/DDBJ whole genome shotgun (WGS) entry which is preliminary data.</text>
</comment>